<dbReference type="SUPFAM" id="SSF53901">
    <property type="entry name" value="Thiolase-like"/>
    <property type="match status" value="2"/>
</dbReference>
<accession>E9HIJ8</accession>
<keyword evidence="6 8" id="KW-0275">Fatty acid biosynthesis</keyword>
<evidence type="ECO:0000256" key="6">
    <source>
        <dbReference type="ARBA" id="ARBA00023160"/>
    </source>
</evidence>
<organism evidence="12 13">
    <name type="scientific">Daphnia pulex</name>
    <name type="common">Water flea</name>
    <dbReference type="NCBI Taxonomy" id="6669"/>
    <lineage>
        <taxon>Eukaryota</taxon>
        <taxon>Metazoa</taxon>
        <taxon>Ecdysozoa</taxon>
        <taxon>Arthropoda</taxon>
        <taxon>Crustacea</taxon>
        <taxon>Branchiopoda</taxon>
        <taxon>Diplostraca</taxon>
        <taxon>Cladocera</taxon>
        <taxon>Anomopoda</taxon>
        <taxon>Daphniidae</taxon>
        <taxon>Daphnia</taxon>
    </lineage>
</organism>
<gene>
    <name evidence="12" type="ORF">DAPPUDRAFT_301461</name>
</gene>
<evidence type="ECO:0000256" key="1">
    <source>
        <dbReference type="ARBA" id="ARBA00008467"/>
    </source>
</evidence>
<dbReference type="Pfam" id="PF02801">
    <property type="entry name" value="Ketoacyl-synt_C"/>
    <property type="match status" value="1"/>
</dbReference>
<dbReference type="PANTHER" id="PTHR11712">
    <property type="entry name" value="POLYKETIDE SYNTHASE-RELATED"/>
    <property type="match status" value="1"/>
</dbReference>
<dbReference type="Gene3D" id="3.40.47.10">
    <property type="match status" value="1"/>
</dbReference>
<dbReference type="InterPro" id="IPR000794">
    <property type="entry name" value="Beta-ketoacyl_synthase"/>
</dbReference>
<dbReference type="STRING" id="6669.E9HIJ8"/>
<protein>
    <recommendedName>
        <fullName evidence="8">3-oxoacyl-[acyl-carrier-protein] synthase</fullName>
    </recommendedName>
</protein>
<evidence type="ECO:0000256" key="7">
    <source>
        <dbReference type="ARBA" id="ARBA00023315"/>
    </source>
</evidence>
<dbReference type="FunCoup" id="E9HIJ8">
    <property type="interactions" value="871"/>
</dbReference>
<feature type="active site" description="For beta-ketoacyl synthase activity" evidence="9">
    <location>
        <position position="173"/>
    </location>
</feature>
<evidence type="ECO:0000256" key="2">
    <source>
        <dbReference type="ARBA" id="ARBA00022516"/>
    </source>
</evidence>
<dbReference type="OrthoDB" id="5334845at2759"/>
<evidence type="ECO:0000313" key="12">
    <source>
        <dbReference type="EMBL" id="EFX68441.1"/>
    </source>
</evidence>
<keyword evidence="13" id="KW-1185">Reference proteome</keyword>
<evidence type="ECO:0000256" key="4">
    <source>
        <dbReference type="ARBA" id="ARBA00022832"/>
    </source>
</evidence>
<keyword evidence="3 8" id="KW-0808">Transferase</keyword>
<dbReference type="SMART" id="SM00825">
    <property type="entry name" value="PKS_KS"/>
    <property type="match status" value="1"/>
</dbReference>
<dbReference type="AlphaFoldDB" id="E9HIJ8"/>
<dbReference type="InterPro" id="IPR014031">
    <property type="entry name" value="Ketoacyl_synth_C"/>
</dbReference>
<evidence type="ECO:0000256" key="9">
    <source>
        <dbReference type="PIRSR" id="PIRSR000447-1"/>
    </source>
</evidence>
<dbReference type="GO" id="GO:0006633">
    <property type="term" value="P:fatty acid biosynthetic process"/>
    <property type="evidence" value="ECO:0000318"/>
    <property type="project" value="GO_Central"/>
</dbReference>
<dbReference type="PhylomeDB" id="E9HIJ8"/>
<dbReference type="InterPro" id="IPR018201">
    <property type="entry name" value="Ketoacyl_synth_AS"/>
</dbReference>
<sequence>MLIQSSNNVNVKRVVVTGIGLVTPLGCGVNYVWNALLAGKCGVRKLESPEYDKIPSKVAARVPGFNASEYVTAASEIRTMSPASLFALAASIEAVKDTGIVDFSTIRKRTGVAVGMGMSDLEYIIETANILKNKGPSKISPYFVPRILTNMAAGIISIKHGFHGPNHSVSTACATGAHSIGDATNFIRHGAATAMVCGGTESCISPLSMAGFSRLRALSTKHNDSPEKASRPFDTQRDGFVMGEGAGILFLEELDSALSRKAKIYAEILGYGTSGDASHLTAPSEEGTGAIQAMQNALDDARLSAEQVGYVNAHATSTPLGDAIEVRAINKVFSSSSQKQPWVSSMKGSLGHGQGAAGAIETILAILSIHHSTLPPNINLETPDPSMVDLVRFTPSHPLPWSLESGQNRRILLKNSFGFGGTNASLCIASFSP</sequence>
<keyword evidence="2 8" id="KW-0444">Lipid biosynthesis</keyword>
<keyword evidence="7" id="KW-0012">Acyltransferase</keyword>
<evidence type="ECO:0000259" key="11">
    <source>
        <dbReference type="PROSITE" id="PS52004"/>
    </source>
</evidence>
<dbReference type="OMA" id="QIGHCLG"/>
<name>E9HIJ8_DAPPU</name>
<dbReference type="InterPro" id="IPR020841">
    <property type="entry name" value="PKS_Beta-ketoAc_synthase_dom"/>
</dbReference>
<dbReference type="CDD" id="cd00834">
    <property type="entry name" value="KAS_I_II"/>
    <property type="match status" value="1"/>
</dbReference>
<dbReference type="Proteomes" id="UP000000305">
    <property type="component" value="Unassembled WGS sequence"/>
</dbReference>
<dbReference type="HOGENOM" id="CLU_000022_69_2_1"/>
<dbReference type="PROSITE" id="PS52004">
    <property type="entry name" value="KS3_2"/>
    <property type="match status" value="1"/>
</dbReference>
<feature type="domain" description="Ketosynthase family 3 (KS3)" evidence="11">
    <location>
        <begin position="11"/>
        <end position="430"/>
    </location>
</feature>
<dbReference type="InterPro" id="IPR017568">
    <property type="entry name" value="3-oxoacyl-ACP_synth-2"/>
</dbReference>
<dbReference type="Pfam" id="PF00109">
    <property type="entry name" value="ketoacyl-synt"/>
    <property type="match status" value="1"/>
</dbReference>
<dbReference type="KEGG" id="dpx:DAPPUDRAFT_301461"/>
<dbReference type="FunFam" id="3.40.47.10:FF:000009">
    <property type="entry name" value="3-oxoacyl-[acyl-carrier-protein] synthase 2"/>
    <property type="match status" value="1"/>
</dbReference>
<evidence type="ECO:0000256" key="8">
    <source>
        <dbReference type="PIRNR" id="PIRNR000447"/>
    </source>
</evidence>
<comment type="similarity">
    <text evidence="1 8 10">Belongs to the thiolase-like superfamily. Beta-ketoacyl-ACP synthases family.</text>
</comment>
<proteinExistence type="inferred from homology"/>
<dbReference type="InParanoid" id="E9HIJ8"/>
<dbReference type="InterPro" id="IPR014030">
    <property type="entry name" value="Ketoacyl_synth_N"/>
</dbReference>
<dbReference type="eggNOG" id="KOG1394">
    <property type="taxonomic scope" value="Eukaryota"/>
</dbReference>
<evidence type="ECO:0000256" key="3">
    <source>
        <dbReference type="ARBA" id="ARBA00022679"/>
    </source>
</evidence>
<keyword evidence="5" id="KW-0443">Lipid metabolism</keyword>
<dbReference type="InterPro" id="IPR016039">
    <property type="entry name" value="Thiolase-like"/>
</dbReference>
<reference evidence="12 13" key="1">
    <citation type="journal article" date="2011" name="Science">
        <title>The ecoresponsive genome of Daphnia pulex.</title>
        <authorList>
            <person name="Colbourne J.K."/>
            <person name="Pfrender M.E."/>
            <person name="Gilbert D."/>
            <person name="Thomas W.K."/>
            <person name="Tucker A."/>
            <person name="Oakley T.H."/>
            <person name="Tokishita S."/>
            <person name="Aerts A."/>
            <person name="Arnold G.J."/>
            <person name="Basu M.K."/>
            <person name="Bauer D.J."/>
            <person name="Caceres C.E."/>
            <person name="Carmel L."/>
            <person name="Casola C."/>
            <person name="Choi J.H."/>
            <person name="Detter J.C."/>
            <person name="Dong Q."/>
            <person name="Dusheyko S."/>
            <person name="Eads B.D."/>
            <person name="Frohlich T."/>
            <person name="Geiler-Samerotte K.A."/>
            <person name="Gerlach D."/>
            <person name="Hatcher P."/>
            <person name="Jogdeo S."/>
            <person name="Krijgsveld J."/>
            <person name="Kriventseva E.V."/>
            <person name="Kultz D."/>
            <person name="Laforsch C."/>
            <person name="Lindquist E."/>
            <person name="Lopez J."/>
            <person name="Manak J.R."/>
            <person name="Muller J."/>
            <person name="Pangilinan J."/>
            <person name="Patwardhan R.P."/>
            <person name="Pitluck S."/>
            <person name="Pritham E.J."/>
            <person name="Rechtsteiner A."/>
            <person name="Rho M."/>
            <person name="Rogozin I.B."/>
            <person name="Sakarya O."/>
            <person name="Salamov A."/>
            <person name="Schaack S."/>
            <person name="Shapiro H."/>
            <person name="Shiga Y."/>
            <person name="Skalitzky C."/>
            <person name="Smith Z."/>
            <person name="Souvorov A."/>
            <person name="Sung W."/>
            <person name="Tang Z."/>
            <person name="Tsuchiya D."/>
            <person name="Tu H."/>
            <person name="Vos H."/>
            <person name="Wang M."/>
            <person name="Wolf Y.I."/>
            <person name="Yamagata H."/>
            <person name="Yamada T."/>
            <person name="Ye Y."/>
            <person name="Shaw J.R."/>
            <person name="Andrews J."/>
            <person name="Crease T.J."/>
            <person name="Tang H."/>
            <person name="Lucas S.M."/>
            <person name="Robertson H.M."/>
            <person name="Bork P."/>
            <person name="Koonin E.V."/>
            <person name="Zdobnov E.M."/>
            <person name="Grigoriev I.V."/>
            <person name="Lynch M."/>
            <person name="Boore J.L."/>
        </authorList>
    </citation>
    <scope>NUCLEOTIDE SEQUENCE [LARGE SCALE GENOMIC DNA]</scope>
</reference>
<dbReference type="NCBIfam" id="NF005589">
    <property type="entry name" value="PRK07314.1"/>
    <property type="match status" value="1"/>
</dbReference>
<evidence type="ECO:0000256" key="5">
    <source>
        <dbReference type="ARBA" id="ARBA00023098"/>
    </source>
</evidence>
<evidence type="ECO:0000313" key="13">
    <source>
        <dbReference type="Proteomes" id="UP000000305"/>
    </source>
</evidence>
<dbReference type="GO" id="GO:0004315">
    <property type="term" value="F:3-oxoacyl-[acyl-carrier-protein] synthase activity"/>
    <property type="evidence" value="ECO:0000318"/>
    <property type="project" value="GO_Central"/>
</dbReference>
<keyword evidence="4" id="KW-0276">Fatty acid metabolism</keyword>
<dbReference type="PANTHER" id="PTHR11712:SF336">
    <property type="entry name" value="3-OXOACYL-[ACYL-CARRIER-PROTEIN] SYNTHASE, MITOCHONDRIAL"/>
    <property type="match status" value="1"/>
</dbReference>
<dbReference type="PIRSF" id="PIRSF000447">
    <property type="entry name" value="KAS_II"/>
    <property type="match status" value="1"/>
</dbReference>
<dbReference type="GO" id="GO:0005739">
    <property type="term" value="C:mitochondrion"/>
    <property type="evidence" value="ECO:0000318"/>
    <property type="project" value="GO_Central"/>
</dbReference>
<dbReference type="PROSITE" id="PS00606">
    <property type="entry name" value="KS3_1"/>
    <property type="match status" value="1"/>
</dbReference>
<evidence type="ECO:0000256" key="10">
    <source>
        <dbReference type="RuleBase" id="RU003694"/>
    </source>
</evidence>
<dbReference type="EMBL" id="GL732655">
    <property type="protein sequence ID" value="EFX68441.1"/>
    <property type="molecule type" value="Genomic_DNA"/>
</dbReference>
<dbReference type="NCBIfam" id="TIGR03150">
    <property type="entry name" value="fabF"/>
    <property type="match status" value="1"/>
</dbReference>